<accession>A0ABT4RHG2</accession>
<evidence type="ECO:0000256" key="2">
    <source>
        <dbReference type="ARBA" id="ARBA00023285"/>
    </source>
</evidence>
<dbReference type="PANTHER" id="PTHR45833">
    <property type="entry name" value="METHIONINE SYNTHASE"/>
    <property type="match status" value="1"/>
</dbReference>
<keyword evidence="5" id="KW-1185">Reference proteome</keyword>
<dbReference type="EMBL" id="JAPCID010000011">
    <property type="protein sequence ID" value="MDA0137755.1"/>
    <property type="molecule type" value="Genomic_DNA"/>
</dbReference>
<proteinExistence type="predicted"/>
<dbReference type="Pfam" id="PF02310">
    <property type="entry name" value="B12-binding"/>
    <property type="match status" value="1"/>
</dbReference>
<sequence length="216" mass="23132">MSLDEHRANFLDAVLARDSARARRAVEAALDNGTPVPDLYLDVLAPALREVGHKWAMGEINVAEEHYATAVVQSILDGLSRRLQRPPRDGRLAIVTGTPGEQHAVGSRMVADFLEADGWEVMLLGQGVPAVDLVSLVEHEQPDLVALSTATASALDGVAEVLRALRALDPRPLIVAGGQFWTASTRATALEFGADHVEQDPRALVAELHVRVPPPG</sequence>
<evidence type="ECO:0000256" key="1">
    <source>
        <dbReference type="ARBA" id="ARBA00022723"/>
    </source>
</evidence>
<name>A0ABT4RHG2_9ACTN</name>
<dbReference type="SUPFAM" id="SSF52242">
    <property type="entry name" value="Cobalamin (vitamin B12)-binding domain"/>
    <property type="match status" value="1"/>
</dbReference>
<reference evidence="4" key="1">
    <citation type="submission" date="2022-10" db="EMBL/GenBank/DDBJ databases">
        <title>The WGS of Solirubrobacter sp. CPCC 204708.</title>
        <authorList>
            <person name="Jiang Z."/>
        </authorList>
    </citation>
    <scope>NUCLEOTIDE SEQUENCE</scope>
    <source>
        <strain evidence="4">CPCC 204708</strain>
    </source>
</reference>
<dbReference type="InterPro" id="IPR003759">
    <property type="entry name" value="Cbl-bd_cap"/>
</dbReference>
<keyword evidence="2" id="KW-0170">Cobalt</keyword>
<organism evidence="4 5">
    <name type="scientific">Solirubrobacter deserti</name>
    <dbReference type="NCBI Taxonomy" id="2282478"/>
    <lineage>
        <taxon>Bacteria</taxon>
        <taxon>Bacillati</taxon>
        <taxon>Actinomycetota</taxon>
        <taxon>Thermoleophilia</taxon>
        <taxon>Solirubrobacterales</taxon>
        <taxon>Solirubrobacteraceae</taxon>
        <taxon>Solirubrobacter</taxon>
    </lineage>
</organism>
<dbReference type="PANTHER" id="PTHR45833:SF1">
    <property type="entry name" value="METHIONINE SYNTHASE"/>
    <property type="match status" value="1"/>
</dbReference>
<protein>
    <submittedName>
        <fullName evidence="4">Cobalamin-dependent protein</fullName>
    </submittedName>
</protein>
<dbReference type="Gene3D" id="1.10.1240.10">
    <property type="entry name" value="Methionine synthase domain"/>
    <property type="match status" value="1"/>
</dbReference>
<dbReference type="InterPro" id="IPR036724">
    <property type="entry name" value="Cobalamin-bd_sf"/>
</dbReference>
<dbReference type="Pfam" id="PF02607">
    <property type="entry name" value="B12-binding_2"/>
    <property type="match status" value="1"/>
</dbReference>
<dbReference type="Gene3D" id="3.40.50.280">
    <property type="entry name" value="Cobalamin-binding domain"/>
    <property type="match status" value="1"/>
</dbReference>
<dbReference type="Proteomes" id="UP001147700">
    <property type="component" value="Unassembled WGS sequence"/>
</dbReference>
<dbReference type="InterPro" id="IPR036594">
    <property type="entry name" value="Meth_synthase_dom"/>
</dbReference>
<evidence type="ECO:0000259" key="3">
    <source>
        <dbReference type="PROSITE" id="PS51332"/>
    </source>
</evidence>
<dbReference type="PROSITE" id="PS51332">
    <property type="entry name" value="B12_BINDING"/>
    <property type="match status" value="1"/>
</dbReference>
<feature type="domain" description="B12-binding" evidence="3">
    <location>
        <begin position="90"/>
        <end position="216"/>
    </location>
</feature>
<comment type="caution">
    <text evidence="4">The sequence shown here is derived from an EMBL/GenBank/DDBJ whole genome shotgun (WGS) entry which is preliminary data.</text>
</comment>
<keyword evidence="1" id="KW-0479">Metal-binding</keyword>
<evidence type="ECO:0000313" key="5">
    <source>
        <dbReference type="Proteomes" id="UP001147700"/>
    </source>
</evidence>
<gene>
    <name evidence="4" type="ORF">OJ962_09615</name>
</gene>
<dbReference type="InterPro" id="IPR050554">
    <property type="entry name" value="Met_Synthase/Corrinoid"/>
</dbReference>
<dbReference type="SMART" id="SM01018">
    <property type="entry name" value="B12-binding_2"/>
    <property type="match status" value="1"/>
</dbReference>
<dbReference type="InterPro" id="IPR006158">
    <property type="entry name" value="Cobalamin-bd"/>
</dbReference>
<evidence type="ECO:0000313" key="4">
    <source>
        <dbReference type="EMBL" id="MDA0137755.1"/>
    </source>
</evidence>
<dbReference type="RefSeq" id="WP_202952977.1">
    <property type="nucleotide sequence ID" value="NZ_JAPCID010000011.1"/>
</dbReference>